<proteinExistence type="predicted"/>
<comment type="caution">
    <text evidence="1">The sequence shown here is derived from an EMBL/GenBank/DDBJ whole genome shotgun (WGS) entry which is preliminary data.</text>
</comment>
<dbReference type="AlphaFoldDB" id="A0A540QBJ8"/>
<dbReference type="InterPro" id="IPR036366">
    <property type="entry name" value="PGBDSf"/>
</dbReference>
<name>A0A540QBJ8_9ACTN</name>
<dbReference type="GeneID" id="301699287"/>
<dbReference type="Gene3D" id="1.10.101.10">
    <property type="entry name" value="PGBD-like superfamily/PGBD"/>
    <property type="match status" value="1"/>
</dbReference>
<dbReference type="Proteomes" id="UP000318720">
    <property type="component" value="Unassembled WGS sequence"/>
</dbReference>
<dbReference type="InterPro" id="IPR036365">
    <property type="entry name" value="PGBD-like_sf"/>
</dbReference>
<accession>A0A540QBJ8</accession>
<evidence type="ECO:0000313" key="1">
    <source>
        <dbReference type="EMBL" id="TQE32826.1"/>
    </source>
</evidence>
<dbReference type="RefSeq" id="WP_009313019.1">
    <property type="nucleotide sequence ID" value="NZ_CP182305.1"/>
</dbReference>
<dbReference type="EMBL" id="SPAZ01000163">
    <property type="protein sequence ID" value="TQE32826.1"/>
    <property type="molecule type" value="Genomic_DNA"/>
</dbReference>
<evidence type="ECO:0000313" key="2">
    <source>
        <dbReference type="Proteomes" id="UP000318720"/>
    </source>
</evidence>
<organism evidence="1 2">
    <name type="scientific">Streptomyces ipomoeae</name>
    <dbReference type="NCBI Taxonomy" id="103232"/>
    <lineage>
        <taxon>Bacteria</taxon>
        <taxon>Bacillati</taxon>
        <taxon>Actinomycetota</taxon>
        <taxon>Actinomycetes</taxon>
        <taxon>Kitasatosporales</taxon>
        <taxon>Streptomycetaceae</taxon>
        <taxon>Streptomyces</taxon>
    </lineage>
</organism>
<reference evidence="1 2" key="1">
    <citation type="submission" date="2019-03" db="EMBL/GenBank/DDBJ databases">
        <title>Comparative genomic analyses of the sweetpotato soil rot pathogen, Streptomyces ipomoeae.</title>
        <authorList>
            <person name="Ruschel Soares N."/>
            <person name="Badger J.H."/>
            <person name="Huguet-Tapia J.C."/>
            <person name="Clark C.A."/>
            <person name="Pettis G.S."/>
        </authorList>
    </citation>
    <scope>NUCLEOTIDE SEQUENCE [LARGE SCALE GENOMIC DNA]</scope>
    <source>
        <strain evidence="1 2">88-35</strain>
    </source>
</reference>
<protein>
    <submittedName>
        <fullName evidence="1">Uncharacterized protein</fullName>
    </submittedName>
</protein>
<dbReference type="SUPFAM" id="SSF47090">
    <property type="entry name" value="PGBD-like"/>
    <property type="match status" value="1"/>
</dbReference>
<sequence>MHKRIRKAAMATVLAVGAGLGAFAATGTAQASEETGVIDGSGGTHNDWGDEGTLQKGDESNAVALWQTVLVADGAFWKDSGGALRPFTEDDISGEFNSRTVSATKFWQKSHGLAETGKAKPSSFSVADDRLGTVNGNGTVLYEGSANDVAFKRKTVAGFDKQVYFVNFDGSFVQATY</sequence>
<gene>
    <name evidence="1" type="ORF">Sipo8835_19415</name>
</gene>